<feature type="region of interest" description="Disordered" evidence="5">
    <location>
        <begin position="1"/>
        <end position="139"/>
    </location>
</feature>
<dbReference type="GO" id="GO:0000785">
    <property type="term" value="C:chromatin"/>
    <property type="evidence" value="ECO:0007669"/>
    <property type="project" value="TreeGrafter"/>
</dbReference>
<evidence type="ECO:0000256" key="4">
    <source>
        <dbReference type="ARBA" id="ARBA00023242"/>
    </source>
</evidence>
<dbReference type="GO" id="GO:0005634">
    <property type="term" value="C:nucleus"/>
    <property type="evidence" value="ECO:0007669"/>
    <property type="project" value="UniProtKB-SubCell"/>
</dbReference>
<feature type="region of interest" description="Disordered" evidence="5">
    <location>
        <begin position="188"/>
        <end position="393"/>
    </location>
</feature>
<organism evidence="6 7">
    <name type="scientific">Mucuna pruriens</name>
    <name type="common">Velvet bean</name>
    <name type="synonym">Dolichos pruriens</name>
    <dbReference type="NCBI Taxonomy" id="157652"/>
    <lineage>
        <taxon>Eukaryota</taxon>
        <taxon>Viridiplantae</taxon>
        <taxon>Streptophyta</taxon>
        <taxon>Embryophyta</taxon>
        <taxon>Tracheophyta</taxon>
        <taxon>Spermatophyta</taxon>
        <taxon>Magnoliopsida</taxon>
        <taxon>eudicotyledons</taxon>
        <taxon>Gunneridae</taxon>
        <taxon>Pentapetalae</taxon>
        <taxon>rosids</taxon>
        <taxon>fabids</taxon>
        <taxon>Fabales</taxon>
        <taxon>Fabaceae</taxon>
        <taxon>Papilionoideae</taxon>
        <taxon>50 kb inversion clade</taxon>
        <taxon>NPAAA clade</taxon>
        <taxon>indigoferoid/millettioid clade</taxon>
        <taxon>Phaseoleae</taxon>
        <taxon>Mucuna</taxon>
    </lineage>
</organism>
<proteinExistence type="predicted"/>
<feature type="compositionally biased region" description="Low complexity" evidence="5">
    <location>
        <begin position="9"/>
        <end position="18"/>
    </location>
</feature>
<feature type="compositionally biased region" description="Low complexity" evidence="5">
    <location>
        <begin position="38"/>
        <end position="63"/>
    </location>
</feature>
<protein>
    <submittedName>
        <fullName evidence="6">Uncharacterized protein</fullName>
    </submittedName>
</protein>
<feature type="compositionally biased region" description="Low complexity" evidence="5">
    <location>
        <begin position="220"/>
        <end position="244"/>
    </location>
</feature>
<feature type="non-terminal residue" evidence="6">
    <location>
        <position position="1"/>
    </location>
</feature>
<evidence type="ECO:0000256" key="2">
    <source>
        <dbReference type="ARBA" id="ARBA00022763"/>
    </source>
</evidence>
<dbReference type="EMBL" id="QJKJ01012841">
    <property type="protein sequence ID" value="RDX67790.1"/>
    <property type="molecule type" value="Genomic_DNA"/>
</dbReference>
<dbReference type="CDD" id="cd20404">
    <property type="entry name" value="Tudor_Agenet_AtEML-like"/>
    <property type="match status" value="1"/>
</dbReference>
<dbReference type="AlphaFoldDB" id="A0A371EP13"/>
<sequence>NKPTEQSKKTASQQQQSEQTKKTSSKCRPRPSNSNRVQKQQQQQSTAETETATKCSRNRNNNRVQQKQKLCTQSPTRSSKTKTEEQKRHEQKQKNRRTRSGTPLSSAQQKQSMNEGGDKETVLQRRGQHGTIQRRKIGVSHNQKCYSLRFYKGVIHSFDPAKKKHKVSYDDGDKEILNLMKEKWKVIEADSDADGEEGSDRASLDASTDMPPKKKGKTSGGESTKQGKMDASSRSGGAAASSRSKGVSTKSNHKSKDGNKSKDSKTISKSKDEDSRKFKDGTPKSGGSKSIVAAKKMSNKSKNSDTSKTSESKDDETCTPKPSAKSKQETTKGGKSKQETPKTAISKGKAVKSGGKTDANGTGKVKSGLLKRKESENENSDVSAGEVEDAKGKTSKFIKGTRNIIDVVEAIKVGDTKWSMIFVRIFYI</sequence>
<keyword evidence="4" id="KW-0539">Nucleus</keyword>
<keyword evidence="7" id="KW-1185">Reference proteome</keyword>
<comment type="caution">
    <text evidence="6">The sequence shown here is derived from an EMBL/GenBank/DDBJ whole genome shotgun (WGS) entry which is preliminary data.</text>
</comment>
<evidence type="ECO:0000313" key="6">
    <source>
        <dbReference type="EMBL" id="RDX67790.1"/>
    </source>
</evidence>
<feature type="compositionally biased region" description="Basic and acidic residues" evidence="5">
    <location>
        <begin position="326"/>
        <end position="340"/>
    </location>
</feature>
<dbReference type="GO" id="GO:0006281">
    <property type="term" value="P:DNA repair"/>
    <property type="evidence" value="ECO:0007669"/>
    <property type="project" value="UniProtKB-KW"/>
</dbReference>
<feature type="compositionally biased region" description="Basic residues" evidence="5">
    <location>
        <begin position="126"/>
        <end position="138"/>
    </location>
</feature>
<feature type="compositionally biased region" description="Basic and acidic residues" evidence="5">
    <location>
        <begin position="302"/>
        <end position="318"/>
    </location>
</feature>
<keyword evidence="2" id="KW-0227">DNA damage</keyword>
<dbReference type="Gene3D" id="2.30.30.140">
    <property type="match status" value="1"/>
</dbReference>
<dbReference type="PANTHER" id="PTHR12663:SF3">
    <property type="entry name" value="SISTER CHROMATID COHESION PROTEIN PDS5 HOMOLOG C"/>
    <property type="match status" value="1"/>
</dbReference>
<dbReference type="GO" id="GO:0007064">
    <property type="term" value="P:mitotic sister chromatid cohesion"/>
    <property type="evidence" value="ECO:0007669"/>
    <property type="project" value="InterPro"/>
</dbReference>
<feature type="compositionally biased region" description="Polar residues" evidence="5">
    <location>
        <begin position="100"/>
        <end position="114"/>
    </location>
</feature>
<dbReference type="OrthoDB" id="200660at2759"/>
<dbReference type="InterPro" id="IPR039776">
    <property type="entry name" value="Pds5"/>
</dbReference>
<keyword evidence="3" id="KW-0234">DNA repair</keyword>
<comment type="subcellular location">
    <subcellularLocation>
        <location evidence="1">Nucleus</location>
    </subcellularLocation>
</comment>
<feature type="compositionally biased region" description="Polar residues" evidence="5">
    <location>
        <begin position="64"/>
        <end position="78"/>
    </location>
</feature>
<dbReference type="PANTHER" id="PTHR12663">
    <property type="entry name" value="ANDROGEN INDUCED INHIBITOR OF PROLIFERATION AS3 / PDS5-RELATED"/>
    <property type="match status" value="1"/>
</dbReference>
<reference evidence="6" key="1">
    <citation type="submission" date="2018-05" db="EMBL/GenBank/DDBJ databases">
        <title>Draft genome of Mucuna pruriens seed.</title>
        <authorList>
            <person name="Nnadi N.E."/>
            <person name="Vos R."/>
            <person name="Hasami M.H."/>
            <person name="Devisetty U.K."/>
            <person name="Aguiy J.C."/>
        </authorList>
    </citation>
    <scope>NUCLEOTIDE SEQUENCE [LARGE SCALE GENOMIC DNA]</scope>
    <source>
        <strain evidence="6">JCA_2017</strain>
    </source>
</reference>
<evidence type="ECO:0000256" key="3">
    <source>
        <dbReference type="ARBA" id="ARBA00023204"/>
    </source>
</evidence>
<accession>A0A371EP13</accession>
<evidence type="ECO:0000256" key="5">
    <source>
        <dbReference type="SAM" id="MobiDB-lite"/>
    </source>
</evidence>
<feature type="compositionally biased region" description="Basic residues" evidence="5">
    <location>
        <begin position="89"/>
        <end position="99"/>
    </location>
</feature>
<evidence type="ECO:0000256" key="1">
    <source>
        <dbReference type="ARBA" id="ARBA00004123"/>
    </source>
</evidence>
<dbReference type="STRING" id="157652.A0A371EP13"/>
<evidence type="ECO:0000313" key="7">
    <source>
        <dbReference type="Proteomes" id="UP000257109"/>
    </source>
</evidence>
<feature type="compositionally biased region" description="Basic and acidic residues" evidence="5">
    <location>
        <begin position="254"/>
        <end position="282"/>
    </location>
</feature>
<name>A0A371EP13_MUCPR</name>
<dbReference type="Proteomes" id="UP000257109">
    <property type="component" value="Unassembled WGS sequence"/>
</dbReference>
<gene>
    <name evidence="6" type="ORF">CR513_53289</name>
</gene>
<feature type="non-terminal residue" evidence="6">
    <location>
        <position position="428"/>
    </location>
</feature>